<dbReference type="OrthoDB" id="1494568at2"/>
<protein>
    <submittedName>
        <fullName evidence="2">Uncharacterized protein</fullName>
    </submittedName>
</protein>
<keyword evidence="1" id="KW-1133">Transmembrane helix</keyword>
<name>A0A256AE00_9FLAO</name>
<organism evidence="2 3">
    <name type="scientific">Flavobacterium aurantiibacter</name>
    <dbReference type="NCBI Taxonomy" id="2023067"/>
    <lineage>
        <taxon>Bacteria</taxon>
        <taxon>Pseudomonadati</taxon>
        <taxon>Bacteroidota</taxon>
        <taxon>Flavobacteriia</taxon>
        <taxon>Flavobacteriales</taxon>
        <taxon>Flavobacteriaceae</taxon>
        <taxon>Flavobacterium</taxon>
    </lineage>
</organism>
<dbReference type="EMBL" id="NOXX01000017">
    <property type="protein sequence ID" value="OYQ51829.1"/>
    <property type="molecule type" value="Genomic_DNA"/>
</dbReference>
<dbReference type="Proteomes" id="UP000216035">
    <property type="component" value="Unassembled WGS sequence"/>
</dbReference>
<evidence type="ECO:0000256" key="1">
    <source>
        <dbReference type="SAM" id="Phobius"/>
    </source>
</evidence>
<accession>A0A256AE00</accession>
<dbReference type="AlphaFoldDB" id="A0A256AE00"/>
<keyword evidence="3" id="KW-1185">Reference proteome</keyword>
<reference evidence="2 3" key="1">
    <citation type="submission" date="2017-07" db="EMBL/GenBank/DDBJ databases">
        <title>Flavobacterium cyanobacteriorum sp. nov., isolated from cyanobacterial aggregates in a eutrophic lake.</title>
        <authorList>
            <person name="Cai H."/>
        </authorList>
    </citation>
    <scope>NUCLEOTIDE SEQUENCE [LARGE SCALE GENOMIC DNA]</scope>
    <source>
        <strain evidence="2 3">TH167</strain>
    </source>
</reference>
<evidence type="ECO:0000313" key="2">
    <source>
        <dbReference type="EMBL" id="OYQ51829.1"/>
    </source>
</evidence>
<evidence type="ECO:0000313" key="3">
    <source>
        <dbReference type="Proteomes" id="UP000216035"/>
    </source>
</evidence>
<feature type="transmembrane region" description="Helical" evidence="1">
    <location>
        <begin position="127"/>
        <end position="150"/>
    </location>
</feature>
<gene>
    <name evidence="2" type="ORF">CHX27_00145</name>
</gene>
<keyword evidence="1" id="KW-0472">Membrane</keyword>
<dbReference type="RefSeq" id="WP_094484774.1">
    <property type="nucleotide sequence ID" value="NZ_NOXX01000017.1"/>
</dbReference>
<keyword evidence="1" id="KW-0812">Transmembrane</keyword>
<comment type="caution">
    <text evidence="2">The sequence shown here is derived from an EMBL/GenBank/DDBJ whole genome shotgun (WGS) entry which is preliminary data.</text>
</comment>
<proteinExistence type="predicted"/>
<sequence length="179" mass="20519">MNAEKRFSFFYSQIVEGENDMIGHITYSLYKTSKIKFIEKFKEGNEGRIPTEKELETFYISAENHISSYRIQAEQLLSDFISRTVDAELEDMEKQMLINQQDTLREIINPLIPPPPKGPWAGFGMAVIVKGAQTVVVAIILFFIIFFASVQENGFWPAVKKLFPEHEKNHTVPTNSLAK</sequence>